<keyword evidence="2" id="KW-1185">Reference proteome</keyword>
<evidence type="ECO:0000313" key="2">
    <source>
        <dbReference type="Proteomes" id="UP001187343"/>
    </source>
</evidence>
<comment type="caution">
    <text evidence="1">The sequence shown here is derived from an EMBL/GenBank/DDBJ whole genome shotgun (WGS) entry which is preliminary data.</text>
</comment>
<dbReference type="Proteomes" id="UP001187343">
    <property type="component" value="Unassembled WGS sequence"/>
</dbReference>
<dbReference type="EMBL" id="JAUYZG010000025">
    <property type="protein sequence ID" value="KAK2867392.1"/>
    <property type="molecule type" value="Genomic_DNA"/>
</dbReference>
<sequence>MEENQKTASMPPVAMGQGRSVSVFVFPSAEKKTTAAAQTRRIVMQPSVLANIDANRTGSSSRYKSSLARHSAVCQVSTAGTCDGQRERGRDRERLDGEQGWRRGWHRHCPWVKSRRLLPEGLPPAQIAVGLYLVFR</sequence>
<organism evidence="1 2">
    <name type="scientific">Cirrhinus molitorella</name>
    <name type="common">mud carp</name>
    <dbReference type="NCBI Taxonomy" id="172907"/>
    <lineage>
        <taxon>Eukaryota</taxon>
        <taxon>Metazoa</taxon>
        <taxon>Chordata</taxon>
        <taxon>Craniata</taxon>
        <taxon>Vertebrata</taxon>
        <taxon>Euteleostomi</taxon>
        <taxon>Actinopterygii</taxon>
        <taxon>Neopterygii</taxon>
        <taxon>Teleostei</taxon>
        <taxon>Ostariophysi</taxon>
        <taxon>Cypriniformes</taxon>
        <taxon>Cyprinidae</taxon>
        <taxon>Labeoninae</taxon>
        <taxon>Labeonini</taxon>
        <taxon>Cirrhinus</taxon>
    </lineage>
</organism>
<reference evidence="1" key="1">
    <citation type="submission" date="2023-08" db="EMBL/GenBank/DDBJ databases">
        <title>Chromosome-level Genome Assembly of mud carp (Cirrhinus molitorella).</title>
        <authorList>
            <person name="Liu H."/>
        </authorList>
    </citation>
    <scope>NUCLEOTIDE SEQUENCE</scope>
    <source>
        <strain evidence="1">Prfri</strain>
        <tissue evidence="1">Muscle</tissue>
    </source>
</reference>
<evidence type="ECO:0000313" key="1">
    <source>
        <dbReference type="EMBL" id="KAK2867392.1"/>
    </source>
</evidence>
<proteinExistence type="predicted"/>
<dbReference type="AlphaFoldDB" id="A0AA88NUR0"/>
<accession>A0AA88NUR0</accession>
<protein>
    <submittedName>
        <fullName evidence="1">Uncharacterized protein</fullName>
    </submittedName>
</protein>
<gene>
    <name evidence="1" type="ORF">Q8A67_025509</name>
</gene>
<name>A0AA88NUR0_9TELE</name>